<gene>
    <name evidence="3" type="ORF">AAF712_009937</name>
</gene>
<feature type="transmembrane region" description="Helical" evidence="1">
    <location>
        <begin position="92"/>
        <end position="110"/>
    </location>
</feature>
<dbReference type="Proteomes" id="UP001437256">
    <property type="component" value="Unassembled WGS sequence"/>
</dbReference>
<keyword evidence="1" id="KW-0472">Membrane</keyword>
<evidence type="ECO:0000313" key="3">
    <source>
        <dbReference type="EMBL" id="KAL0063147.1"/>
    </source>
</evidence>
<evidence type="ECO:0000256" key="2">
    <source>
        <dbReference type="SAM" id="SignalP"/>
    </source>
</evidence>
<keyword evidence="1" id="KW-1133">Transmembrane helix</keyword>
<keyword evidence="2" id="KW-0732">Signal</keyword>
<reference evidence="3 4" key="1">
    <citation type="submission" date="2024-05" db="EMBL/GenBank/DDBJ databases">
        <title>A draft genome resource for the thread blight pathogen Marasmius tenuissimus strain MS-2.</title>
        <authorList>
            <person name="Yulfo-Soto G.E."/>
            <person name="Baruah I.K."/>
            <person name="Amoako-Attah I."/>
            <person name="Bukari Y."/>
            <person name="Meinhardt L.W."/>
            <person name="Bailey B.A."/>
            <person name="Cohen S.P."/>
        </authorList>
    </citation>
    <scope>NUCLEOTIDE SEQUENCE [LARGE SCALE GENOMIC DNA]</scope>
    <source>
        <strain evidence="3 4">MS-2</strain>
    </source>
</reference>
<organism evidence="3 4">
    <name type="scientific">Marasmius tenuissimus</name>
    <dbReference type="NCBI Taxonomy" id="585030"/>
    <lineage>
        <taxon>Eukaryota</taxon>
        <taxon>Fungi</taxon>
        <taxon>Dikarya</taxon>
        <taxon>Basidiomycota</taxon>
        <taxon>Agaricomycotina</taxon>
        <taxon>Agaricomycetes</taxon>
        <taxon>Agaricomycetidae</taxon>
        <taxon>Agaricales</taxon>
        <taxon>Marasmiineae</taxon>
        <taxon>Marasmiaceae</taxon>
        <taxon>Marasmius</taxon>
    </lineage>
</organism>
<dbReference type="EMBL" id="JBBXMP010000087">
    <property type="protein sequence ID" value="KAL0063147.1"/>
    <property type="molecule type" value="Genomic_DNA"/>
</dbReference>
<protein>
    <submittedName>
        <fullName evidence="3">Uncharacterized protein</fullName>
    </submittedName>
</protein>
<sequence>MADWFSVLFTFISIVLVPPVRGLRITRGLFGLGKIGEIHPPTGKADPLASLEPEVDVGPTGRTRAGGTVTRDCSAIGNAADMGNMMSEVTESVLIGLIVTVGCLCLWLGWRLYKAHKAKKGCSECQKRLLMSSVDTDSEAWVKE</sequence>
<proteinExistence type="predicted"/>
<feature type="signal peptide" evidence="2">
    <location>
        <begin position="1"/>
        <end position="22"/>
    </location>
</feature>
<feature type="chain" id="PRO_5046343536" evidence="2">
    <location>
        <begin position="23"/>
        <end position="144"/>
    </location>
</feature>
<keyword evidence="1" id="KW-0812">Transmembrane</keyword>
<name>A0ABR2ZS28_9AGAR</name>
<evidence type="ECO:0000313" key="4">
    <source>
        <dbReference type="Proteomes" id="UP001437256"/>
    </source>
</evidence>
<evidence type="ECO:0000256" key="1">
    <source>
        <dbReference type="SAM" id="Phobius"/>
    </source>
</evidence>
<comment type="caution">
    <text evidence="3">The sequence shown here is derived from an EMBL/GenBank/DDBJ whole genome shotgun (WGS) entry which is preliminary data.</text>
</comment>
<keyword evidence="4" id="KW-1185">Reference proteome</keyword>
<accession>A0ABR2ZS28</accession>